<organism evidence="2 3">
    <name type="scientific">Lasiodiplodia hormozganensis</name>
    <dbReference type="NCBI Taxonomy" id="869390"/>
    <lineage>
        <taxon>Eukaryota</taxon>
        <taxon>Fungi</taxon>
        <taxon>Dikarya</taxon>
        <taxon>Ascomycota</taxon>
        <taxon>Pezizomycotina</taxon>
        <taxon>Dothideomycetes</taxon>
        <taxon>Dothideomycetes incertae sedis</taxon>
        <taxon>Botryosphaeriales</taxon>
        <taxon>Botryosphaeriaceae</taxon>
        <taxon>Lasiodiplodia</taxon>
    </lineage>
</organism>
<sequence>MISSTKPLPSSLRSHLARPKPLPPARRCLTVDATPSDPYIVPPHLTAAQRLQNRITHESKLNQLRNAFLPPGKQYLSAVKVKVPDDALAPHPEDRLTSSVRRLVEKQLEQCSYRTDYLNLVSALLMAQKDLGYGAKHGAVRLICANLLYQVFDQPAAEAAGASMLALVHQIRFKLEDQKISLPDTLIGLGLLCAANNRNYPALKLYLRAHRQHFPTSPIDPKIFARLIDIVSYADCTAKPRPSSWLAPWRHKHVKAVLLGFDDLTPAERASTPPFHLGALLPRDSWGCVSRWLRALARHDALPQLRREWDLWLADPARTNPRFCHCPQQPPPGSPATKLTNDRVPMWRLNTARRWNTRTRGDLALLDAFCRVGGRAGVEDAWRVFGASEEIEFGMLNRDMRAAMLAKPESIPAGKWTEEMREAVVQKYKEDLMSIEGVLGVKWVWDPRTGRGYHRIPKGSLLADLKDFADDLMDYAVVEFDEAGVDGVDGDEPGMNDPGSQDRTS</sequence>
<proteinExistence type="predicted"/>
<feature type="region of interest" description="Disordered" evidence="1">
    <location>
        <begin position="1"/>
        <end position="25"/>
    </location>
</feature>
<name>A0AA39W9H6_9PEZI</name>
<dbReference type="AlphaFoldDB" id="A0AA39W9H6"/>
<comment type="caution">
    <text evidence="2">The sequence shown here is derived from an EMBL/GenBank/DDBJ whole genome shotgun (WGS) entry which is preliminary data.</text>
</comment>
<gene>
    <name evidence="2" type="ORF">DIS24_g12412</name>
</gene>
<feature type="compositionally biased region" description="Acidic residues" evidence="1">
    <location>
        <begin position="484"/>
        <end position="494"/>
    </location>
</feature>
<dbReference type="EMBL" id="JAUJDW010000266">
    <property type="protein sequence ID" value="KAK0609192.1"/>
    <property type="molecule type" value="Genomic_DNA"/>
</dbReference>
<evidence type="ECO:0000256" key="1">
    <source>
        <dbReference type="SAM" id="MobiDB-lite"/>
    </source>
</evidence>
<evidence type="ECO:0000313" key="3">
    <source>
        <dbReference type="Proteomes" id="UP001175001"/>
    </source>
</evidence>
<dbReference type="Proteomes" id="UP001175001">
    <property type="component" value="Unassembled WGS sequence"/>
</dbReference>
<keyword evidence="3" id="KW-1185">Reference proteome</keyword>
<protein>
    <submittedName>
        <fullName evidence="2">Uncharacterized protein</fullName>
    </submittedName>
</protein>
<evidence type="ECO:0000313" key="2">
    <source>
        <dbReference type="EMBL" id="KAK0609192.1"/>
    </source>
</evidence>
<reference evidence="2" key="1">
    <citation type="submission" date="2023-06" db="EMBL/GenBank/DDBJ databases">
        <title>Multi-omics analyses reveal the molecular pathogenesis toolkit of Lasiodiplodia hormozganensis, a cross-kingdom pathogen.</title>
        <authorList>
            <person name="Felix C."/>
            <person name="Meneses R."/>
            <person name="Goncalves M.F.M."/>
            <person name="Tilleman L."/>
            <person name="Duarte A.S."/>
            <person name="Jorrin-Novo J.V."/>
            <person name="Van De Peer Y."/>
            <person name="Deforce D."/>
            <person name="Van Nieuwerburgh F."/>
            <person name="Esteves A.C."/>
            <person name="Alves A."/>
        </authorList>
    </citation>
    <scope>NUCLEOTIDE SEQUENCE</scope>
    <source>
        <strain evidence="2">CBS 339.90</strain>
    </source>
</reference>
<accession>A0AA39W9H6</accession>
<feature type="region of interest" description="Disordered" evidence="1">
    <location>
        <begin position="484"/>
        <end position="505"/>
    </location>
</feature>
<feature type="compositionally biased region" description="Polar residues" evidence="1">
    <location>
        <begin position="1"/>
        <end position="13"/>
    </location>
</feature>